<organism evidence="2 3">
    <name type="scientific">Mikania micrantha</name>
    <name type="common">bitter vine</name>
    <dbReference type="NCBI Taxonomy" id="192012"/>
    <lineage>
        <taxon>Eukaryota</taxon>
        <taxon>Viridiplantae</taxon>
        <taxon>Streptophyta</taxon>
        <taxon>Embryophyta</taxon>
        <taxon>Tracheophyta</taxon>
        <taxon>Spermatophyta</taxon>
        <taxon>Magnoliopsida</taxon>
        <taxon>eudicotyledons</taxon>
        <taxon>Gunneridae</taxon>
        <taxon>Pentapetalae</taxon>
        <taxon>asterids</taxon>
        <taxon>campanulids</taxon>
        <taxon>Asterales</taxon>
        <taxon>Asteraceae</taxon>
        <taxon>Asteroideae</taxon>
        <taxon>Heliantheae alliance</taxon>
        <taxon>Eupatorieae</taxon>
        <taxon>Mikania</taxon>
    </lineage>
</organism>
<dbReference type="Proteomes" id="UP000326396">
    <property type="component" value="Linkage Group LG11"/>
</dbReference>
<comment type="caution">
    <text evidence="2">The sequence shown here is derived from an EMBL/GenBank/DDBJ whole genome shotgun (WGS) entry which is preliminary data.</text>
</comment>
<keyword evidence="1" id="KW-0812">Transmembrane</keyword>
<dbReference type="EMBL" id="SZYD01000003">
    <property type="protein sequence ID" value="KAD6795932.1"/>
    <property type="molecule type" value="Genomic_DNA"/>
</dbReference>
<evidence type="ECO:0000313" key="3">
    <source>
        <dbReference type="Proteomes" id="UP000326396"/>
    </source>
</evidence>
<accession>A0A5N6PQV8</accession>
<name>A0A5N6PQV8_9ASTR</name>
<sequence length="108" mass="11977">MGLGKRKKNRDDSKGAGFTTSMIRKQGGIGFDTRETKGLIGTGDSREETFSPSRKLAVNLLFTLVSSVLSIIVSFRSPDTDYWSQHKSHVYYSQRLAGSPESSDYLSH</sequence>
<keyword evidence="3" id="KW-1185">Reference proteome</keyword>
<evidence type="ECO:0000256" key="1">
    <source>
        <dbReference type="SAM" id="Phobius"/>
    </source>
</evidence>
<protein>
    <submittedName>
        <fullName evidence="2">Uncharacterized protein</fullName>
    </submittedName>
</protein>
<keyword evidence="1" id="KW-1133">Transmembrane helix</keyword>
<proteinExistence type="predicted"/>
<reference evidence="2 3" key="1">
    <citation type="submission" date="2019-05" db="EMBL/GenBank/DDBJ databases">
        <title>Mikania micrantha, genome provides insights into the molecular mechanism of rapid growth.</title>
        <authorList>
            <person name="Liu B."/>
        </authorList>
    </citation>
    <scope>NUCLEOTIDE SEQUENCE [LARGE SCALE GENOMIC DNA]</scope>
    <source>
        <strain evidence="2">NLD-2019</strain>
        <tissue evidence="2">Leaf</tissue>
    </source>
</reference>
<dbReference type="AlphaFoldDB" id="A0A5N6PQV8"/>
<feature type="transmembrane region" description="Helical" evidence="1">
    <location>
        <begin position="56"/>
        <end position="75"/>
    </location>
</feature>
<evidence type="ECO:0000313" key="2">
    <source>
        <dbReference type="EMBL" id="KAD6795932.1"/>
    </source>
</evidence>
<keyword evidence="1" id="KW-0472">Membrane</keyword>
<gene>
    <name evidence="2" type="ORF">E3N88_06828</name>
</gene>